<dbReference type="InterPro" id="IPR028098">
    <property type="entry name" value="Glyco_trans_4-like_N"/>
</dbReference>
<gene>
    <name evidence="4" type="ORF">Clopa_0307</name>
</gene>
<evidence type="ECO:0000313" key="5">
    <source>
        <dbReference type="Proteomes" id="UP000013523"/>
    </source>
</evidence>
<proteinExistence type="predicted"/>
<evidence type="ECO:0000256" key="1">
    <source>
        <dbReference type="ARBA" id="ARBA00022679"/>
    </source>
</evidence>
<dbReference type="Pfam" id="PF00534">
    <property type="entry name" value="Glycos_transf_1"/>
    <property type="match status" value="1"/>
</dbReference>
<protein>
    <submittedName>
        <fullName evidence="4">Glycosyltransferase</fullName>
    </submittedName>
</protein>
<feature type="domain" description="Glycosyl transferase family 1" evidence="2">
    <location>
        <begin position="190"/>
        <end position="348"/>
    </location>
</feature>
<dbReference type="InterPro" id="IPR001296">
    <property type="entry name" value="Glyco_trans_1"/>
</dbReference>
<dbReference type="Pfam" id="PF13439">
    <property type="entry name" value="Glyco_transf_4"/>
    <property type="match status" value="1"/>
</dbReference>
<accession>R4K499</accession>
<sequence length="375" mass="42428">MKIGIDARAAKLYRGTGIGTYTYQLINCLNKIDTINDYLLFMPDNSNIDISFSKKFKINNINEKVSNNFWDQVNVPNILSNKDIQLYHVPQNGVGIPLDKICPFVITLHDVIPYKMPETVSDRYLHIFNEELPNIVSLCDGIITVSNFSKDDISKAFNFPVNKIYVTYLAAENIYKPLNKRISKEIIKNNYGITGDFILYVGGFSPRKNIIGLLQAFEKLLSKTTKDLNLVIAGTKGKSYEIYKSCAEKLHIENNVIFPGFIPVNYMPYLYNSAELFVYLSLYEGFGLPPIEAMACGVPVVASNVTSLPEILKDCTLLVDPKDEDKICNTLYRCLKDNKLRCELIYKGLSINQKLTWENTAASTLTAYKKIINSI</sequence>
<name>R4K499_CLOPA</name>
<dbReference type="KEGG" id="cpas:Clopa_0307"/>
<dbReference type="CDD" id="cd03809">
    <property type="entry name" value="GT4_MtfB-like"/>
    <property type="match status" value="1"/>
</dbReference>
<evidence type="ECO:0000259" key="2">
    <source>
        <dbReference type="Pfam" id="PF00534"/>
    </source>
</evidence>
<dbReference type="RefSeq" id="WP_015613696.1">
    <property type="nucleotide sequence ID" value="NC_021182.1"/>
</dbReference>
<dbReference type="FunFam" id="3.40.50.2000:FF:000119">
    <property type="entry name" value="Glycosyl transferase group 1"/>
    <property type="match status" value="1"/>
</dbReference>
<dbReference type="PATRIC" id="fig|86416.3.peg.285"/>
<keyword evidence="5" id="KW-1185">Reference proteome</keyword>
<dbReference type="Gene3D" id="3.40.50.2000">
    <property type="entry name" value="Glycogen Phosphorylase B"/>
    <property type="match status" value="2"/>
</dbReference>
<evidence type="ECO:0000259" key="3">
    <source>
        <dbReference type="Pfam" id="PF13439"/>
    </source>
</evidence>
<dbReference type="Proteomes" id="UP000013523">
    <property type="component" value="Chromosome"/>
</dbReference>
<dbReference type="EMBL" id="CP003261">
    <property type="protein sequence ID" value="AGK95369.1"/>
    <property type="molecule type" value="Genomic_DNA"/>
</dbReference>
<dbReference type="SUPFAM" id="SSF53756">
    <property type="entry name" value="UDP-Glycosyltransferase/glycogen phosphorylase"/>
    <property type="match status" value="1"/>
</dbReference>
<keyword evidence="1 4" id="KW-0808">Transferase</keyword>
<reference evidence="4 5" key="1">
    <citation type="submission" date="2012-01" db="EMBL/GenBank/DDBJ databases">
        <title>Complete sequence of chromosome of Clostridium pasteurianum BC1.</title>
        <authorList>
            <consortium name="US DOE Joint Genome Institute"/>
            <person name="Lucas S."/>
            <person name="Han J."/>
            <person name="Lapidus A."/>
            <person name="Cheng J.-F."/>
            <person name="Goodwin L."/>
            <person name="Pitluck S."/>
            <person name="Peters L."/>
            <person name="Mikhailova N."/>
            <person name="Teshima H."/>
            <person name="Detter J.C."/>
            <person name="Han C."/>
            <person name="Tapia R."/>
            <person name="Land M."/>
            <person name="Hauser L."/>
            <person name="Kyrpides N."/>
            <person name="Ivanova N."/>
            <person name="Pagani I."/>
            <person name="Dunn J."/>
            <person name="Taghavi S."/>
            <person name="Francis A."/>
            <person name="van der Lelie D."/>
            <person name="Woyke T."/>
        </authorList>
    </citation>
    <scope>NUCLEOTIDE SEQUENCE [LARGE SCALE GENOMIC DNA]</scope>
    <source>
        <strain evidence="4 5">BC1</strain>
    </source>
</reference>
<feature type="domain" description="Glycosyltransferase subfamily 4-like N-terminal" evidence="3">
    <location>
        <begin position="17"/>
        <end position="168"/>
    </location>
</feature>
<dbReference type="AlphaFoldDB" id="R4K499"/>
<dbReference type="GO" id="GO:0016757">
    <property type="term" value="F:glycosyltransferase activity"/>
    <property type="evidence" value="ECO:0007669"/>
    <property type="project" value="InterPro"/>
</dbReference>
<dbReference type="PANTHER" id="PTHR46401">
    <property type="entry name" value="GLYCOSYLTRANSFERASE WBBK-RELATED"/>
    <property type="match status" value="1"/>
</dbReference>
<dbReference type="OrthoDB" id="9797829at2"/>
<dbReference type="eggNOG" id="COG0438">
    <property type="taxonomic scope" value="Bacteria"/>
</dbReference>
<organism evidence="4 5">
    <name type="scientific">Clostridium pasteurianum BC1</name>
    <dbReference type="NCBI Taxonomy" id="86416"/>
    <lineage>
        <taxon>Bacteria</taxon>
        <taxon>Bacillati</taxon>
        <taxon>Bacillota</taxon>
        <taxon>Clostridia</taxon>
        <taxon>Eubacteriales</taxon>
        <taxon>Clostridiaceae</taxon>
        <taxon>Clostridium</taxon>
    </lineage>
</organism>
<dbReference type="PANTHER" id="PTHR46401:SF2">
    <property type="entry name" value="GLYCOSYLTRANSFERASE WBBK-RELATED"/>
    <property type="match status" value="1"/>
</dbReference>
<evidence type="ECO:0000313" key="4">
    <source>
        <dbReference type="EMBL" id="AGK95369.1"/>
    </source>
</evidence>
<dbReference type="STRING" id="86416.Clopa_0307"/>
<dbReference type="HOGENOM" id="CLU_009583_27_5_9"/>
<dbReference type="GO" id="GO:0009103">
    <property type="term" value="P:lipopolysaccharide biosynthetic process"/>
    <property type="evidence" value="ECO:0007669"/>
    <property type="project" value="TreeGrafter"/>
</dbReference>